<sequence>MEAQFDLPAELAQGVRDAVSAWRFIRLFAANYASPIVPGQGYDDVDLGQAEARLGVTLPASVHAAYALLGRRPDLTRCQDVLLTPHQLEFDETGRVLVFRLENQGCTQWGIPLSALGEADPPVVFRGVTAWHPFLERFSLACVEMVLSEWVMGGAPYGINCQPRDETFVLLEQRLRRLPLPDYPAWWWSAGAPVRWFETSGAVLLEHPGTWLWVGAPSPEGIAAMRQALPDDWSNSYE</sequence>
<reference evidence="1 2" key="1">
    <citation type="submission" date="2019-03" db="EMBL/GenBank/DDBJ databases">
        <title>Sequencing the genomes of 1000 actinobacteria strains.</title>
        <authorList>
            <person name="Klenk H.-P."/>
        </authorList>
    </citation>
    <scope>NUCLEOTIDE SEQUENCE [LARGE SCALE GENOMIC DNA]</scope>
    <source>
        <strain evidence="1 2">DSM 43805</strain>
    </source>
</reference>
<organism evidence="1 2">
    <name type="scientific">Paractinoplanes brasiliensis</name>
    <dbReference type="NCBI Taxonomy" id="52695"/>
    <lineage>
        <taxon>Bacteria</taxon>
        <taxon>Bacillati</taxon>
        <taxon>Actinomycetota</taxon>
        <taxon>Actinomycetes</taxon>
        <taxon>Micromonosporales</taxon>
        <taxon>Micromonosporaceae</taxon>
        <taxon>Paractinoplanes</taxon>
    </lineage>
</organism>
<protein>
    <recommendedName>
        <fullName evidence="3">Knr4/Smi1-like domain-containing protein</fullName>
    </recommendedName>
</protein>
<comment type="caution">
    <text evidence="1">The sequence shown here is derived from an EMBL/GenBank/DDBJ whole genome shotgun (WGS) entry which is preliminary data.</text>
</comment>
<name>A0A4R6JN09_9ACTN</name>
<dbReference type="EMBL" id="SNWR01000001">
    <property type="protein sequence ID" value="TDO37267.1"/>
    <property type="molecule type" value="Genomic_DNA"/>
</dbReference>
<evidence type="ECO:0000313" key="2">
    <source>
        <dbReference type="Proteomes" id="UP000294901"/>
    </source>
</evidence>
<evidence type="ECO:0008006" key="3">
    <source>
        <dbReference type="Google" id="ProtNLM"/>
    </source>
</evidence>
<accession>A0A4R6JN09</accession>
<evidence type="ECO:0000313" key="1">
    <source>
        <dbReference type="EMBL" id="TDO37267.1"/>
    </source>
</evidence>
<gene>
    <name evidence="1" type="ORF">C8E87_0880</name>
</gene>
<dbReference type="RefSeq" id="WP_133871912.1">
    <property type="nucleotide sequence ID" value="NZ_BOMD01000056.1"/>
</dbReference>
<keyword evidence="2" id="KW-1185">Reference proteome</keyword>
<dbReference type="AlphaFoldDB" id="A0A4R6JN09"/>
<proteinExistence type="predicted"/>
<dbReference type="OrthoDB" id="3698952at2"/>
<dbReference type="Proteomes" id="UP000294901">
    <property type="component" value="Unassembled WGS sequence"/>
</dbReference>